<feature type="domain" description="CCR4-NOT transcription complex subunit 1" evidence="2">
    <location>
        <begin position="762"/>
        <end position="902"/>
    </location>
</feature>
<name>A0AAD8S5K9_LOLMU</name>
<keyword evidence="7" id="KW-1185">Reference proteome</keyword>
<dbReference type="Pfam" id="PF25097">
    <property type="entry name" value="ARM_Cnot1"/>
    <property type="match status" value="1"/>
</dbReference>
<feature type="compositionally biased region" description="Low complexity" evidence="1">
    <location>
        <begin position="167"/>
        <end position="179"/>
    </location>
</feature>
<proteinExistence type="predicted"/>
<evidence type="ECO:0000259" key="2">
    <source>
        <dbReference type="Pfam" id="PF12842"/>
    </source>
</evidence>
<evidence type="ECO:0000313" key="7">
    <source>
        <dbReference type="Proteomes" id="UP001231189"/>
    </source>
</evidence>
<dbReference type="EMBL" id="JAUUTY010000004">
    <property type="protein sequence ID" value="KAK1644577.1"/>
    <property type="molecule type" value="Genomic_DNA"/>
</dbReference>
<gene>
    <name evidence="6" type="ORF">QYE76_062382</name>
</gene>
<dbReference type="GO" id="GO:0060090">
    <property type="term" value="F:molecular adaptor activity"/>
    <property type="evidence" value="ECO:0007669"/>
    <property type="project" value="TreeGrafter"/>
</dbReference>
<reference evidence="6" key="1">
    <citation type="submission" date="2023-07" db="EMBL/GenBank/DDBJ databases">
        <title>A chromosome-level genome assembly of Lolium multiflorum.</title>
        <authorList>
            <person name="Chen Y."/>
            <person name="Copetti D."/>
            <person name="Kolliker R."/>
            <person name="Studer B."/>
        </authorList>
    </citation>
    <scope>NUCLEOTIDE SEQUENCE</scope>
    <source>
        <strain evidence="6">02402/16</strain>
        <tissue evidence="6">Leaf</tissue>
    </source>
</reference>
<dbReference type="Pfam" id="PF16415">
    <property type="entry name" value="CNOT1_CAF1_bind"/>
    <property type="match status" value="2"/>
</dbReference>
<dbReference type="GO" id="GO:0000932">
    <property type="term" value="C:P-body"/>
    <property type="evidence" value="ECO:0007669"/>
    <property type="project" value="TreeGrafter"/>
</dbReference>
<sequence>MSKPSFGERKFHAPPVSHPLGTKLGHHFWREKQQSKERKSFSVPKKEKRFCTLSAPPEKENAGEKKVEVEEGDEKKVEVEEGDEKKVEDGGENKVEENAGENKVEVEEGGENKVEEGGQNKVEDGGGNKVEVEGGGGGGGEKKAAPACFERTTRSSTPQSRSPPPTRAGTASTTGSASPRSREQAIFNCMISNLFEEYKFFTKYPDKQLKLAAVLFGSLIKHQLVAHLGLGIALRAVLDALRKSVDSKMFVFGTTALEQFMDRVIEWPQYCNHILQISHLRGTHAEMVSAIERALARISSSQNEPSIGNMFSADHLVSGSSSIETMEASEPSWQLMGTSPTQLGRTPSYPLQQRQQSVLGDRSKVSMATSQNKIILPSQPSVPSAPADSATNKTTVPPSALPHSTSMSTTAHATGFLHTRSTATGLPRQHSYTTGFGAALNIETLVAAAGQRDRPIETPPSEVQDKVLFMINNISTSNMEAKAKEFDEVLQEQYYPWFAQYMVMKRANIEPNFHDLYLKFFDKLNSRSLSKEMLKATYENCKVVAYEKGLMIAVIPFTSKILEPCKSSIAYRPPNPWTMGVLSLLAEIYNLPNLKMNLKFDIEVLFKNLTVDMKDVKPTSLLKDRGREVEGNPDFSNKDVASQTQVSVEVSSGINPPINHMELQPEVNNTSRAMSLPTILNQYAAPGRLPPNSMVEDEKIALMMPEQFSSHTLAQVSPSQAPLASLSPSPLSLSQLLSLIPHDEIRFKINSKLGSLGSQLQFSKIMGVALDKAIKEIILPVIERSVTIASKTTKELVLKDYAMESDYSAANRAARLMVGTLAGSLAHVTCKEPLRVALSSHLRSLIQNLTSNSETVEQVIHILINDNLDLGCASIESVATRKAVVSIDGEITQSFSQQRKKREAAGPAYYDSFTYAQGPFAPVPEVLHTKPESAAQQRVYEDFVHVWQSHSQNVSAAGSGSSGTSAVSSNFGGVPRAYSPNPAPASSAFLTAQTAPLTSAQPTELLVSEELIPGAAQLYSDSTAQLGTSDSSGWLGGTIDAASTSPPLISNDLPVGGITDSSAVMSFPATVSVDNRGSVLPDAFNTGDALERYGQVSQKMEALIAKDGKDGEIKSVIAEVPDILLKCVNRDEAALAVAQKVFNSLYDNASNSASIMSYVATLVAVRDVCKLVVREITNWVICLDDEKKFNFDIIFCLIRSELLNVGEYNVHLAKLIDGGRNKVAIEFGMSLVQTLITQDSAIISELHDVFEALSKISRRPGSPESLPQLLEIARSNANNAPGFAFGKDEKAIQSKDKKVLFSRTNKEENSVNDTTHADSTAFQEQVAHLFSEWCQVCDHPSASDAAYSRYVMQLQHIGLLKGDEFTERFFRVLTELAVTHSLISEQIVAPGGLSQHSSHISYLPIDSYSKLMSMVLKYSSVEIGPNKVSLLSKILSVTVRVIQKDAEEKKTSFNPRPFFRLFINWLNDLTTSDVHHDGANFQVLTAFANAFHALQPLRIPGLSLPAATVILERWGWARLKGALATPQSPTRKFVVLFRRSRNPAIPYQGSSWEIPAFQNFYFVFGRKKSSTRSRTMRLRQRWGGGGGKASSTGCGTRVSLKRRRPELVCQCSSTWRNLRVVRRSCLLSFFLRPSVPT</sequence>
<feature type="domain" description="CCR4-NOT transcription complex subunit 1 TTP binding" evidence="4">
    <location>
        <begin position="177"/>
        <end position="301"/>
    </location>
</feature>
<feature type="region of interest" description="Disordered" evidence="1">
    <location>
        <begin position="1"/>
        <end position="181"/>
    </location>
</feature>
<evidence type="ECO:0000259" key="4">
    <source>
        <dbReference type="Pfam" id="PF16417"/>
    </source>
</evidence>
<feature type="compositionally biased region" description="Basic and acidic residues" evidence="1">
    <location>
        <begin position="57"/>
        <end position="132"/>
    </location>
</feature>
<dbReference type="InterPro" id="IPR032193">
    <property type="entry name" value="CNOT1_TTP_bind"/>
</dbReference>
<feature type="compositionally biased region" description="Basic and acidic residues" evidence="1">
    <location>
        <begin position="28"/>
        <end position="40"/>
    </location>
</feature>
<dbReference type="Gene3D" id="1.25.40.180">
    <property type="match status" value="2"/>
</dbReference>
<dbReference type="GO" id="GO:0000288">
    <property type="term" value="P:nuclear-transcribed mRNA catabolic process, deadenylation-dependent decay"/>
    <property type="evidence" value="ECO:0007669"/>
    <property type="project" value="TreeGrafter"/>
</dbReference>
<dbReference type="Gene3D" id="1.25.40.790">
    <property type="match status" value="1"/>
</dbReference>
<dbReference type="Gene3D" id="1.25.40.840">
    <property type="entry name" value="CCR4-NOT transcription complex subunit 1 TTP binding domain"/>
    <property type="match status" value="1"/>
</dbReference>
<dbReference type="Pfam" id="PF12842">
    <property type="entry name" value="DUF3819"/>
    <property type="match status" value="1"/>
</dbReference>
<dbReference type="Proteomes" id="UP001231189">
    <property type="component" value="Unassembled WGS sequence"/>
</dbReference>
<evidence type="ECO:0000259" key="5">
    <source>
        <dbReference type="Pfam" id="PF25097"/>
    </source>
</evidence>
<evidence type="ECO:0000256" key="1">
    <source>
        <dbReference type="SAM" id="MobiDB-lite"/>
    </source>
</evidence>
<accession>A0AAD8S5K9</accession>
<organism evidence="6 7">
    <name type="scientific">Lolium multiflorum</name>
    <name type="common">Italian ryegrass</name>
    <name type="synonym">Lolium perenne subsp. multiflorum</name>
    <dbReference type="NCBI Taxonomy" id="4521"/>
    <lineage>
        <taxon>Eukaryota</taxon>
        <taxon>Viridiplantae</taxon>
        <taxon>Streptophyta</taxon>
        <taxon>Embryophyta</taxon>
        <taxon>Tracheophyta</taxon>
        <taxon>Spermatophyta</taxon>
        <taxon>Magnoliopsida</taxon>
        <taxon>Liliopsida</taxon>
        <taxon>Poales</taxon>
        <taxon>Poaceae</taxon>
        <taxon>BOP clade</taxon>
        <taxon>Pooideae</taxon>
        <taxon>Poodae</taxon>
        <taxon>Poeae</taxon>
        <taxon>Poeae Chloroplast Group 2 (Poeae type)</taxon>
        <taxon>Loliodinae</taxon>
        <taxon>Loliinae</taxon>
        <taxon>Lolium</taxon>
    </lineage>
</organism>
<feature type="domain" description="CCR4-NOT transcription complex subunit 1-like NOT1 connector" evidence="5">
    <location>
        <begin position="1102"/>
        <end position="1276"/>
    </location>
</feature>
<feature type="compositionally biased region" description="Basic and acidic residues" evidence="1">
    <location>
        <begin position="1"/>
        <end position="11"/>
    </location>
</feature>
<dbReference type="InterPro" id="IPR038535">
    <property type="entry name" value="CNOT1_TTP_bind_sf"/>
</dbReference>
<dbReference type="InterPro" id="IPR024557">
    <property type="entry name" value="CNOT1_dom_4"/>
</dbReference>
<feature type="domain" description="CCR4-NOT transcription complex subunit 1 CAF1-binding" evidence="3">
    <location>
        <begin position="545"/>
        <end position="628"/>
    </location>
</feature>
<comment type="caution">
    <text evidence="6">The sequence shown here is derived from an EMBL/GenBank/DDBJ whole genome shotgun (WGS) entry which is preliminary data.</text>
</comment>
<evidence type="ECO:0008006" key="8">
    <source>
        <dbReference type="Google" id="ProtNLM"/>
    </source>
</evidence>
<evidence type="ECO:0000313" key="6">
    <source>
        <dbReference type="EMBL" id="KAK1644577.1"/>
    </source>
</evidence>
<dbReference type="CDD" id="cd20710">
    <property type="entry name" value="NOT1_connector"/>
    <property type="match status" value="1"/>
</dbReference>
<dbReference type="Pfam" id="PF16417">
    <property type="entry name" value="CNOT1_TTP_bind"/>
    <property type="match status" value="1"/>
</dbReference>
<protein>
    <recommendedName>
        <fullName evidence="8">CCR4-NOT transcription complex subunit 1</fullName>
    </recommendedName>
</protein>
<feature type="region of interest" description="Disordered" evidence="1">
    <location>
        <begin position="375"/>
        <end position="407"/>
    </location>
</feature>
<dbReference type="PANTHER" id="PTHR13162">
    <property type="entry name" value="CCR4-NOT TRANSCRIPTION COMPLEX"/>
    <property type="match status" value="1"/>
</dbReference>
<dbReference type="InterPro" id="IPR032191">
    <property type="entry name" value="CNOT1_CAF1_bind"/>
</dbReference>
<evidence type="ECO:0000259" key="3">
    <source>
        <dbReference type="Pfam" id="PF16415"/>
    </source>
</evidence>
<dbReference type="GO" id="GO:0017148">
    <property type="term" value="P:negative regulation of translation"/>
    <property type="evidence" value="ECO:0007669"/>
    <property type="project" value="InterPro"/>
</dbReference>
<dbReference type="InterPro" id="IPR055454">
    <property type="entry name" value="CNOT1-like_NOT1_connector"/>
</dbReference>
<dbReference type="PANTHER" id="PTHR13162:SF8">
    <property type="entry name" value="CCR4-NOT TRANSCRIPTION COMPLEX SUBUNIT 1"/>
    <property type="match status" value="1"/>
</dbReference>
<dbReference type="GO" id="GO:0030015">
    <property type="term" value="C:CCR4-NOT core complex"/>
    <property type="evidence" value="ECO:0007669"/>
    <property type="project" value="InterPro"/>
</dbReference>
<feature type="domain" description="CCR4-NOT transcription complex subunit 1 CAF1-binding" evidence="3">
    <location>
        <begin position="456"/>
        <end position="543"/>
    </location>
</feature>
<dbReference type="InterPro" id="IPR040398">
    <property type="entry name" value="Not1"/>
</dbReference>